<reference evidence="2" key="1">
    <citation type="submission" date="2021-02" db="EMBL/GenBank/DDBJ databases">
        <authorList>
            <person name="Nowell W R."/>
        </authorList>
    </citation>
    <scope>NUCLEOTIDE SEQUENCE</scope>
    <source>
        <strain evidence="2">Ploen Becks lab</strain>
    </source>
</reference>
<gene>
    <name evidence="2" type="ORF">OXX778_LOCUS13646</name>
</gene>
<name>A0A814CVE6_9BILA</name>
<dbReference type="CDD" id="cd01650">
    <property type="entry name" value="RT_nLTR_like"/>
    <property type="match status" value="1"/>
</dbReference>
<dbReference type="OrthoDB" id="10014409at2759"/>
<dbReference type="InterPro" id="IPR043502">
    <property type="entry name" value="DNA/RNA_pol_sf"/>
</dbReference>
<dbReference type="PANTHER" id="PTHR47027">
    <property type="entry name" value="REVERSE TRANSCRIPTASE DOMAIN-CONTAINING PROTEIN"/>
    <property type="match status" value="1"/>
</dbReference>
<dbReference type="PANTHER" id="PTHR47027:SF20">
    <property type="entry name" value="REVERSE TRANSCRIPTASE-LIKE PROTEIN WITH RNA-DIRECTED DNA POLYMERASE DOMAIN"/>
    <property type="match status" value="1"/>
</dbReference>
<dbReference type="PROSITE" id="PS50878">
    <property type="entry name" value="RT_POL"/>
    <property type="match status" value="1"/>
</dbReference>
<sequence>MKLDWSKKEIQLRYQLLLEKETRGLDKIIENLANTNSKSELKIKLSEALNAMSKCMINSVEKLAKENLNRSKRKKKKIGSMKFKKWWDSNMKELHFKVIESYTKYRLSNFSLPPFKRINILLRRDKRAKQLSDLFKLNKQSFWAKIKKYQKNSTQVDLDINDLKKHYEDHFTTRNKEETFQDALNERFVKEFEFKYKNKTFDHSINLEKFLIKLRNLKNGKSCGLNDVYYEMIKYANNANFYIYLKTIFEIITNKQMMPFIFNTSVIKPLIKNLKKSYSDLSNLRPVAISDCISNLFESIILDELNENYPDHKKQFGFKSRSSCQHAIWTLRQAINSNKRKGKWTYVCAIDASKAFDKINRTLLWKRLIEKKVNLQIILALINYYRESFLIVKNKDKFSMSFKPNVGVRQGGIASPKLFSIYLEDLLDKIVKNKNGVYLGKVKLDVIAYADDLLLISDTKKGMQELLKIVEEYGCDFEMKFNPEKTTFLIFNQKFTRTAKDRKEDIWQAQLVLQNEEITRVNSIKYLGVYINDDLNDKIHLENRKKAANVALAKLRNLEILTKRTNPYLKGHLFKTYLIPILHYGIETIKITKENLTTLERYENNILKNIYNIPKYSRSTNLRLINNLVDVRTSIKYTTIDFFERLIENNFTQTIIQELLTTENDDYINSIIEMLEEITYETNLNILNKCKYYKQNIKLDLKARKKKQSST</sequence>
<feature type="domain" description="Reverse transcriptase" evidence="1">
    <location>
        <begin position="255"/>
        <end position="531"/>
    </location>
</feature>
<dbReference type="EMBL" id="CAJNOC010002657">
    <property type="protein sequence ID" value="CAF0945202.1"/>
    <property type="molecule type" value="Genomic_DNA"/>
</dbReference>
<dbReference type="Proteomes" id="UP000663879">
    <property type="component" value="Unassembled WGS sequence"/>
</dbReference>
<proteinExistence type="predicted"/>
<evidence type="ECO:0000313" key="2">
    <source>
        <dbReference type="EMBL" id="CAF0945202.1"/>
    </source>
</evidence>
<accession>A0A814CVE6</accession>
<dbReference type="SUPFAM" id="SSF56672">
    <property type="entry name" value="DNA/RNA polymerases"/>
    <property type="match status" value="1"/>
</dbReference>
<dbReference type="InterPro" id="IPR000477">
    <property type="entry name" value="RT_dom"/>
</dbReference>
<comment type="caution">
    <text evidence="2">The sequence shown here is derived from an EMBL/GenBank/DDBJ whole genome shotgun (WGS) entry which is preliminary data.</text>
</comment>
<dbReference type="InterPro" id="IPR043128">
    <property type="entry name" value="Rev_trsase/Diguanyl_cyclase"/>
</dbReference>
<evidence type="ECO:0000259" key="1">
    <source>
        <dbReference type="PROSITE" id="PS50878"/>
    </source>
</evidence>
<dbReference type="Gene3D" id="3.30.70.270">
    <property type="match status" value="1"/>
</dbReference>
<evidence type="ECO:0000313" key="3">
    <source>
        <dbReference type="Proteomes" id="UP000663879"/>
    </source>
</evidence>
<keyword evidence="3" id="KW-1185">Reference proteome</keyword>
<protein>
    <recommendedName>
        <fullName evidence="1">Reverse transcriptase domain-containing protein</fullName>
    </recommendedName>
</protein>
<dbReference type="AlphaFoldDB" id="A0A814CVE6"/>
<organism evidence="2 3">
    <name type="scientific">Brachionus calyciflorus</name>
    <dbReference type="NCBI Taxonomy" id="104777"/>
    <lineage>
        <taxon>Eukaryota</taxon>
        <taxon>Metazoa</taxon>
        <taxon>Spiralia</taxon>
        <taxon>Gnathifera</taxon>
        <taxon>Rotifera</taxon>
        <taxon>Eurotatoria</taxon>
        <taxon>Monogononta</taxon>
        <taxon>Pseudotrocha</taxon>
        <taxon>Ploima</taxon>
        <taxon>Brachionidae</taxon>
        <taxon>Brachionus</taxon>
    </lineage>
</organism>
<dbReference type="Pfam" id="PF00078">
    <property type="entry name" value="RVT_1"/>
    <property type="match status" value="1"/>
</dbReference>